<reference evidence="2 3" key="1">
    <citation type="submission" date="2020-08" db="EMBL/GenBank/DDBJ databases">
        <title>Genomic Encyclopedia of Type Strains, Phase III (KMG-III): the genomes of soil and plant-associated and newly described type strains.</title>
        <authorList>
            <person name="Whitman W."/>
        </authorList>
    </citation>
    <scope>NUCLEOTIDE SEQUENCE [LARGE SCALE GENOMIC DNA]</scope>
    <source>
        <strain evidence="2 3">CECT 3146</strain>
    </source>
</reference>
<dbReference type="EMBL" id="JACHJD010000008">
    <property type="protein sequence ID" value="MBB5106105.1"/>
    <property type="molecule type" value="Genomic_DNA"/>
</dbReference>
<proteinExistence type="predicted"/>
<evidence type="ECO:0000313" key="2">
    <source>
        <dbReference type="EMBL" id="MBB5106105.1"/>
    </source>
</evidence>
<organism evidence="2 3">
    <name type="scientific">Streptomyces spectabilis</name>
    <dbReference type="NCBI Taxonomy" id="68270"/>
    <lineage>
        <taxon>Bacteria</taxon>
        <taxon>Bacillati</taxon>
        <taxon>Actinomycetota</taxon>
        <taxon>Actinomycetes</taxon>
        <taxon>Kitasatosporales</taxon>
        <taxon>Streptomycetaceae</taxon>
        <taxon>Streptomyces</taxon>
    </lineage>
</organism>
<evidence type="ECO:0000313" key="3">
    <source>
        <dbReference type="Proteomes" id="UP000549009"/>
    </source>
</evidence>
<evidence type="ECO:0008006" key="4">
    <source>
        <dbReference type="Google" id="ProtNLM"/>
    </source>
</evidence>
<gene>
    <name evidence="2" type="ORF">FHS40_005200</name>
</gene>
<sequence length="289" mass="30937">MTAVSTRDTIGSSDDAREAERGHAQAPAPKADCIADSAGGLTFDVTDPGETETAHLLLRLRDSDPVAEVRLPLTPAGDGRLRAALPSSVELAEGRWNAYALVDGGEPRRLMPGVNDLRSLVDRAPSGSRGHVSVRIPYATKQGNLSVRAWVRAPHAEAGELRITDTGLTAHGRVYGTELTPDARVEAVFRKEPERVVRAGVTAGGPEFDVTLRYGDLAAGRGPWDLWLLPRGDEGPRVRLARLLDDVADKKPIFTYPVTAVEGPDGPVEAGPYYTNDNDLAVRVRAVAV</sequence>
<feature type="compositionally biased region" description="Basic and acidic residues" evidence="1">
    <location>
        <begin position="14"/>
        <end position="23"/>
    </location>
</feature>
<name>A0A7W8EWX2_STRST</name>
<evidence type="ECO:0000256" key="1">
    <source>
        <dbReference type="SAM" id="MobiDB-lite"/>
    </source>
</evidence>
<dbReference type="RefSeq" id="WP_221515432.1">
    <property type="nucleotide sequence ID" value="NZ_BMSQ01000031.1"/>
</dbReference>
<protein>
    <recommendedName>
        <fullName evidence="4">Transferase</fullName>
    </recommendedName>
</protein>
<keyword evidence="3" id="KW-1185">Reference proteome</keyword>
<feature type="compositionally biased region" description="Polar residues" evidence="1">
    <location>
        <begin position="1"/>
        <end position="12"/>
    </location>
</feature>
<accession>A0A7W8EWX2</accession>
<feature type="region of interest" description="Disordered" evidence="1">
    <location>
        <begin position="1"/>
        <end position="32"/>
    </location>
</feature>
<dbReference type="Proteomes" id="UP000549009">
    <property type="component" value="Unassembled WGS sequence"/>
</dbReference>
<dbReference type="AlphaFoldDB" id="A0A7W8EWX2"/>
<comment type="caution">
    <text evidence="2">The sequence shown here is derived from an EMBL/GenBank/DDBJ whole genome shotgun (WGS) entry which is preliminary data.</text>
</comment>